<evidence type="ECO:0000313" key="11">
    <source>
        <dbReference type="EMBL" id="SHH46943.1"/>
    </source>
</evidence>
<keyword evidence="4" id="KW-0067">ATP-binding</keyword>
<dbReference type="PROSITE" id="PS51195">
    <property type="entry name" value="Q_MOTIF"/>
    <property type="match status" value="1"/>
</dbReference>
<dbReference type="InterPro" id="IPR001650">
    <property type="entry name" value="Helicase_C-like"/>
</dbReference>
<dbReference type="EMBL" id="FQVU01000006">
    <property type="protein sequence ID" value="SHH46943.1"/>
    <property type="molecule type" value="Genomic_DNA"/>
</dbReference>
<keyword evidence="1" id="KW-0547">Nucleotide-binding</keyword>
<protein>
    <submittedName>
        <fullName evidence="11">Helicase conserved C-terminal domain-containing protein</fullName>
    </submittedName>
</protein>
<dbReference type="CDD" id="cd18787">
    <property type="entry name" value="SF2_C_DEAD"/>
    <property type="match status" value="1"/>
</dbReference>
<evidence type="ECO:0000256" key="2">
    <source>
        <dbReference type="ARBA" id="ARBA00022801"/>
    </source>
</evidence>
<evidence type="ECO:0000256" key="7">
    <source>
        <dbReference type="SAM" id="MobiDB-lite"/>
    </source>
</evidence>
<dbReference type="InterPro" id="IPR014001">
    <property type="entry name" value="Helicase_ATP-bd"/>
</dbReference>
<evidence type="ECO:0000256" key="5">
    <source>
        <dbReference type="ARBA" id="ARBA00038437"/>
    </source>
</evidence>
<dbReference type="InterPro" id="IPR014014">
    <property type="entry name" value="RNA_helicase_DEAD_Q_motif"/>
</dbReference>
<accession>A0A1M5T996</accession>
<feature type="short sequence motif" description="Q motif" evidence="6">
    <location>
        <begin position="76"/>
        <end position="104"/>
    </location>
</feature>
<keyword evidence="3 11" id="KW-0347">Helicase</keyword>
<dbReference type="AlphaFoldDB" id="A0A1M5T996"/>
<dbReference type="PROSITE" id="PS51194">
    <property type="entry name" value="HELICASE_CTER"/>
    <property type="match status" value="1"/>
</dbReference>
<feature type="compositionally biased region" description="Low complexity" evidence="7">
    <location>
        <begin position="26"/>
        <end position="37"/>
    </location>
</feature>
<feature type="domain" description="Helicase C-terminal" evidence="9">
    <location>
        <begin position="304"/>
        <end position="454"/>
    </location>
</feature>
<dbReference type="Pfam" id="PF00270">
    <property type="entry name" value="DEAD"/>
    <property type="match status" value="1"/>
</dbReference>
<dbReference type="RefSeq" id="WP_084181483.1">
    <property type="nucleotide sequence ID" value="NZ_FQVU01000006.1"/>
</dbReference>
<feature type="region of interest" description="Disordered" evidence="7">
    <location>
        <begin position="1"/>
        <end position="60"/>
    </location>
</feature>
<dbReference type="Proteomes" id="UP000186132">
    <property type="component" value="Unassembled WGS sequence"/>
</dbReference>
<dbReference type="STRING" id="1206085.SAMN05443575_3934"/>
<dbReference type="Pfam" id="PF00271">
    <property type="entry name" value="Helicase_C"/>
    <property type="match status" value="1"/>
</dbReference>
<feature type="region of interest" description="Disordered" evidence="7">
    <location>
        <begin position="455"/>
        <end position="509"/>
    </location>
</feature>
<sequence length="509" mass="54070">MPSSTRRGAAARRPHAADRPATESSGSPQRAPQQRGPQQRRRGQQGRRGSRGPAAAPARSGWDALDIRVAPTENLPTFADLGLPRPLVRALERAGIAAPFPIQAATIPDALAGRDVLGRAATGSGKTLGFGLPLLARLAGQPAAPRRPRGLVLVPTRELAMQVADALTPLASSLGTSVRLVAGGLPIGKQIASLERGVDVLVATPGRLEDLIERRACDLADVEICVLDEADHMADLGFLPVVRRLLDQTAAGGQRLLFSATLDGDVALLVDRYLSDPAAHAVRPAETSVDTMTHHVFRVAHEAKFEVAAEILGREGRTIGFVRTKHGADRMARNLGRIGVAAGVLHGGRTQAQRTKALDAFKDGSVPVLIATDVAARGIHVDDVSLVLHVDPPNDHKDYLHRSGRTARAGESGTVVLLATPEVERDVRGLFTAAGLRPEQRDVAANDPVVADLTGARAPSGVSVLPPKQPRPAKASNQSKQASNRPRRPGRPQQQTGGERRPRRERRPH</sequence>
<dbReference type="GO" id="GO:0005829">
    <property type="term" value="C:cytosol"/>
    <property type="evidence" value="ECO:0007669"/>
    <property type="project" value="TreeGrafter"/>
</dbReference>
<dbReference type="InterPro" id="IPR027417">
    <property type="entry name" value="P-loop_NTPase"/>
</dbReference>
<dbReference type="SUPFAM" id="SSF52540">
    <property type="entry name" value="P-loop containing nucleoside triphosphate hydrolases"/>
    <property type="match status" value="1"/>
</dbReference>
<dbReference type="GO" id="GO:0003724">
    <property type="term" value="F:RNA helicase activity"/>
    <property type="evidence" value="ECO:0007669"/>
    <property type="project" value="InterPro"/>
</dbReference>
<dbReference type="PANTHER" id="PTHR47959:SF13">
    <property type="entry name" value="ATP-DEPENDENT RNA HELICASE RHLE"/>
    <property type="match status" value="1"/>
</dbReference>
<organism evidence="11 12">
    <name type="scientific">Jatrophihabitans endophyticus</name>
    <dbReference type="NCBI Taxonomy" id="1206085"/>
    <lineage>
        <taxon>Bacteria</taxon>
        <taxon>Bacillati</taxon>
        <taxon>Actinomycetota</taxon>
        <taxon>Actinomycetes</taxon>
        <taxon>Jatrophihabitantales</taxon>
        <taxon>Jatrophihabitantaceae</taxon>
        <taxon>Jatrophihabitans</taxon>
    </lineage>
</organism>
<feature type="domain" description="DEAD-box RNA helicase Q" evidence="10">
    <location>
        <begin position="76"/>
        <end position="104"/>
    </location>
</feature>
<dbReference type="GO" id="GO:0016787">
    <property type="term" value="F:hydrolase activity"/>
    <property type="evidence" value="ECO:0007669"/>
    <property type="project" value="UniProtKB-KW"/>
</dbReference>
<dbReference type="SMART" id="SM00490">
    <property type="entry name" value="HELICc"/>
    <property type="match status" value="1"/>
</dbReference>
<evidence type="ECO:0000313" key="12">
    <source>
        <dbReference type="Proteomes" id="UP000186132"/>
    </source>
</evidence>
<evidence type="ECO:0000256" key="1">
    <source>
        <dbReference type="ARBA" id="ARBA00022741"/>
    </source>
</evidence>
<evidence type="ECO:0000256" key="3">
    <source>
        <dbReference type="ARBA" id="ARBA00022806"/>
    </source>
</evidence>
<evidence type="ECO:0000256" key="6">
    <source>
        <dbReference type="PROSITE-ProRule" id="PRU00552"/>
    </source>
</evidence>
<comment type="similarity">
    <text evidence="5">Belongs to the DEAD box helicase family.</text>
</comment>
<evidence type="ECO:0000259" key="8">
    <source>
        <dbReference type="PROSITE" id="PS51192"/>
    </source>
</evidence>
<feature type="domain" description="Helicase ATP-binding" evidence="8">
    <location>
        <begin position="107"/>
        <end position="280"/>
    </location>
</feature>
<dbReference type="PROSITE" id="PS51192">
    <property type="entry name" value="HELICASE_ATP_BIND_1"/>
    <property type="match status" value="1"/>
</dbReference>
<proteinExistence type="inferred from homology"/>
<keyword evidence="12" id="KW-1185">Reference proteome</keyword>
<dbReference type="CDD" id="cd00268">
    <property type="entry name" value="DEADc"/>
    <property type="match status" value="1"/>
</dbReference>
<dbReference type="InterPro" id="IPR050079">
    <property type="entry name" value="DEAD_box_RNA_helicase"/>
</dbReference>
<evidence type="ECO:0000259" key="9">
    <source>
        <dbReference type="PROSITE" id="PS51194"/>
    </source>
</evidence>
<evidence type="ECO:0000259" key="10">
    <source>
        <dbReference type="PROSITE" id="PS51195"/>
    </source>
</evidence>
<feature type="compositionally biased region" description="Polar residues" evidence="7">
    <location>
        <begin position="475"/>
        <end position="484"/>
    </location>
</feature>
<dbReference type="InterPro" id="IPR011545">
    <property type="entry name" value="DEAD/DEAH_box_helicase_dom"/>
</dbReference>
<reference evidence="11 12" key="1">
    <citation type="submission" date="2016-11" db="EMBL/GenBank/DDBJ databases">
        <authorList>
            <person name="Jaros S."/>
            <person name="Januszkiewicz K."/>
            <person name="Wedrychowicz H."/>
        </authorList>
    </citation>
    <scope>NUCLEOTIDE SEQUENCE [LARGE SCALE GENOMIC DNA]</scope>
    <source>
        <strain evidence="11 12">DSM 45627</strain>
    </source>
</reference>
<dbReference type="InterPro" id="IPR044742">
    <property type="entry name" value="DEAD/DEAH_RhlB"/>
</dbReference>
<feature type="compositionally biased region" description="Low complexity" evidence="7">
    <location>
        <begin position="51"/>
        <end position="60"/>
    </location>
</feature>
<dbReference type="GO" id="GO:0005524">
    <property type="term" value="F:ATP binding"/>
    <property type="evidence" value="ECO:0007669"/>
    <property type="project" value="UniProtKB-KW"/>
</dbReference>
<dbReference type="SMART" id="SM00487">
    <property type="entry name" value="DEXDc"/>
    <property type="match status" value="1"/>
</dbReference>
<keyword evidence="2" id="KW-0378">Hydrolase</keyword>
<evidence type="ECO:0000256" key="4">
    <source>
        <dbReference type="ARBA" id="ARBA00022840"/>
    </source>
</evidence>
<dbReference type="GO" id="GO:0003676">
    <property type="term" value="F:nucleic acid binding"/>
    <property type="evidence" value="ECO:0007669"/>
    <property type="project" value="InterPro"/>
</dbReference>
<feature type="compositionally biased region" description="Basic residues" evidence="7">
    <location>
        <begin position="38"/>
        <end position="50"/>
    </location>
</feature>
<dbReference type="PANTHER" id="PTHR47959">
    <property type="entry name" value="ATP-DEPENDENT RNA HELICASE RHLE-RELATED"/>
    <property type="match status" value="1"/>
</dbReference>
<name>A0A1M5T996_9ACTN</name>
<gene>
    <name evidence="11" type="ORF">SAMN05443575_3934</name>
</gene>
<dbReference type="Gene3D" id="3.40.50.300">
    <property type="entry name" value="P-loop containing nucleotide triphosphate hydrolases"/>
    <property type="match status" value="2"/>
</dbReference>